<proteinExistence type="predicted"/>
<dbReference type="InterPro" id="IPR032722">
    <property type="entry name" value="Deaminase_XOO_2897"/>
</dbReference>
<comment type="caution">
    <text evidence="2">The sequence shown here is derived from an EMBL/GenBank/DDBJ whole genome shotgun (WGS) entry which is preliminary data.</text>
</comment>
<feature type="region of interest" description="Disordered" evidence="1">
    <location>
        <begin position="1"/>
        <end position="112"/>
    </location>
</feature>
<dbReference type="Proteomes" id="UP001592530">
    <property type="component" value="Unassembled WGS sequence"/>
</dbReference>
<dbReference type="Pfam" id="PF14440">
    <property type="entry name" value="XOO_2897-deam"/>
    <property type="match status" value="1"/>
</dbReference>
<feature type="non-terminal residue" evidence="2">
    <location>
        <position position="1"/>
    </location>
</feature>
<feature type="compositionally biased region" description="Pro residues" evidence="1">
    <location>
        <begin position="77"/>
        <end position="97"/>
    </location>
</feature>
<feature type="compositionally biased region" description="Pro residues" evidence="1">
    <location>
        <begin position="29"/>
        <end position="38"/>
    </location>
</feature>
<dbReference type="PANTHER" id="PTHR23330">
    <property type="entry name" value="P300 TRANSCRIPTIONAL COFACTOR JMY-RELATED"/>
    <property type="match status" value="1"/>
</dbReference>
<gene>
    <name evidence="2" type="ORF">ACEZDB_18550</name>
</gene>
<organism evidence="2 3">
    <name type="scientific">Streptacidiphilus alkalitolerans</name>
    <dbReference type="NCBI Taxonomy" id="3342712"/>
    <lineage>
        <taxon>Bacteria</taxon>
        <taxon>Bacillati</taxon>
        <taxon>Actinomycetota</taxon>
        <taxon>Actinomycetes</taxon>
        <taxon>Kitasatosporales</taxon>
        <taxon>Streptomycetaceae</taxon>
        <taxon>Streptacidiphilus</taxon>
    </lineage>
</organism>
<dbReference type="PANTHER" id="PTHR23330:SF9">
    <property type="entry name" value="PROLINE-RICH PROTEIN 11"/>
    <property type="match status" value="1"/>
</dbReference>
<name>A0ABV6X2Z5_9ACTN</name>
<dbReference type="RefSeq" id="WP_380554728.1">
    <property type="nucleotide sequence ID" value="NZ_JBHEZY010000007.1"/>
</dbReference>
<accession>A0ABV6X2Z5</accession>
<protein>
    <submittedName>
        <fullName evidence="2">SUKH-4 family immunity protein</fullName>
    </submittedName>
</protein>
<evidence type="ECO:0000256" key="1">
    <source>
        <dbReference type="SAM" id="MobiDB-lite"/>
    </source>
</evidence>
<reference evidence="2 3" key="1">
    <citation type="submission" date="2024-09" db="EMBL/GenBank/DDBJ databases">
        <authorList>
            <person name="Lee S.D."/>
        </authorList>
    </citation>
    <scope>NUCLEOTIDE SEQUENCE [LARGE SCALE GENOMIC DNA]</scope>
    <source>
        <strain evidence="2 3">N1-3</strain>
    </source>
</reference>
<evidence type="ECO:0000313" key="3">
    <source>
        <dbReference type="Proteomes" id="UP001592530"/>
    </source>
</evidence>
<dbReference type="EMBL" id="JBHEZY010000007">
    <property type="protein sequence ID" value="MFC1432649.1"/>
    <property type="molecule type" value="Genomic_DNA"/>
</dbReference>
<evidence type="ECO:0000313" key="2">
    <source>
        <dbReference type="EMBL" id="MFC1432649.1"/>
    </source>
</evidence>
<dbReference type="InterPro" id="IPR025851">
    <property type="entry name" value="SUKH-4"/>
</dbReference>
<sequence length="429" mass="45459">LPPPPPPGLVGSAGAPAAPSQPGAAPGVPGMPPPPPPAGLRGGSPLPPAPAAGPGADDSYVPTQFAPALNLGRGPAAAPPPAPQPQAPPPPPAPSQPGVPTVGPGYMAVLRYRGPDGSEQQLIQRSTLGLPHPEWQILQEVRRLNVPPEQVLELHTELESCDLPGGYCQRMVKEAWPNVRVSSIAPYGRDRAARQRGVQHLFEHHGELHTHAAGPAPQRPFRVPLPAAGSVPPAAPVQPQALAEELQQAFGEQNLFRYEPQAVSRQGIPEAVSGSLTWAGLPVEFGPFFWAQAQPGRPLPTLAELAVERGITAQPDAGTYLVLGNDYGRQLCVQYGTAAIVAVDFGTPTQPPGPEAQQPRFVNSGLPEFLRCMALLGRMWRFRYGLTPEQAGHWTTDFQAQLAALDPAALQSAETWWAVLLEQLWDGLL</sequence>
<dbReference type="Pfam" id="PF14435">
    <property type="entry name" value="SUKH-4"/>
    <property type="match status" value="1"/>
</dbReference>
<feature type="compositionally biased region" description="Low complexity" evidence="1">
    <location>
        <begin position="9"/>
        <end position="28"/>
    </location>
</feature>